<evidence type="ECO:0000313" key="1">
    <source>
        <dbReference type="EMBL" id="BBI90784.1"/>
    </source>
</evidence>
<proteinExistence type="predicted"/>
<evidence type="ECO:0000313" key="2">
    <source>
        <dbReference type="Proteomes" id="UP000424080"/>
    </source>
</evidence>
<sequence>MVNEALKQSLYNQVVQIMNKEWSITNNGVQKQFEKFVVHLEKIMTHPRIINQFTLSLQKFKKRYWYRN</sequence>
<dbReference type="Proteomes" id="UP000424080">
    <property type="component" value="Segment"/>
</dbReference>
<accession>A0A5S9HXW0</accession>
<protein>
    <submittedName>
        <fullName evidence="1">Uncharacterized protein</fullName>
    </submittedName>
</protein>
<reference evidence="1 2" key="1">
    <citation type="journal article" date="2019" name="Arch. Virol.">
        <title>A novel jumbo Tenacibaculum maritimum lytic phage with head-fiber-like appendages.</title>
        <authorList>
            <person name="Kawato Y."/>
            <person name="Istiqomah I."/>
            <person name="Gaafar A.Y."/>
            <person name="Hanaoka M."/>
            <person name="Ishimaru K."/>
            <person name="Yasuike M."/>
            <person name="Nishiki I."/>
            <person name="Nakamura Y."/>
            <person name="Fujiwara A."/>
            <person name="Nakai T."/>
        </authorList>
    </citation>
    <scope>NUCLEOTIDE SEQUENCE [LARGE SCALE GENOMIC DNA]</scope>
    <source>
        <strain evidence="1 2">PTm5</strain>
    </source>
</reference>
<dbReference type="EMBL" id="AP019525">
    <property type="protein sequence ID" value="BBI90784.1"/>
    <property type="molecule type" value="Genomic_DNA"/>
</dbReference>
<name>A0A5S9HXW0_9CAUD</name>
<organism evidence="1 2">
    <name type="scientific">Tenacibaculum phage PTm5</name>
    <dbReference type="NCBI Taxonomy" id="2547426"/>
    <lineage>
        <taxon>Viruses</taxon>
        <taxon>Duplodnaviria</taxon>
        <taxon>Heunggongvirae</taxon>
        <taxon>Uroviricota</taxon>
        <taxon>Caudoviricetes</taxon>
        <taxon>Shirahamavirus</taxon>
        <taxon>Shirahamavirus PTm1</taxon>
    </lineage>
</organism>